<feature type="domain" description="DUF4503" evidence="2">
    <location>
        <begin position="601"/>
        <end position="1014"/>
    </location>
</feature>
<evidence type="ECO:0000313" key="3">
    <source>
        <dbReference type="EMBL" id="CAI8010228.1"/>
    </source>
</evidence>
<evidence type="ECO:0000313" key="4">
    <source>
        <dbReference type="Proteomes" id="UP001174909"/>
    </source>
</evidence>
<name>A0AA35REY0_GEOBA</name>
<organism evidence="3 4">
    <name type="scientific">Geodia barretti</name>
    <name type="common">Barrett's horny sponge</name>
    <dbReference type="NCBI Taxonomy" id="519541"/>
    <lineage>
        <taxon>Eukaryota</taxon>
        <taxon>Metazoa</taxon>
        <taxon>Porifera</taxon>
        <taxon>Demospongiae</taxon>
        <taxon>Heteroscleromorpha</taxon>
        <taxon>Tetractinellida</taxon>
        <taxon>Astrophorina</taxon>
        <taxon>Geodiidae</taxon>
        <taxon>Geodia</taxon>
    </lineage>
</organism>
<evidence type="ECO:0000259" key="2">
    <source>
        <dbReference type="Pfam" id="PF14951"/>
    </source>
</evidence>
<dbReference type="EMBL" id="CASHTH010001023">
    <property type="protein sequence ID" value="CAI8010228.1"/>
    <property type="molecule type" value="Genomic_DNA"/>
</dbReference>
<feature type="compositionally biased region" description="Basic residues" evidence="1">
    <location>
        <begin position="147"/>
        <end position="158"/>
    </location>
</feature>
<dbReference type="GO" id="GO:0070202">
    <property type="term" value="P:regulation of establishment of protein localization to chromosome"/>
    <property type="evidence" value="ECO:0007669"/>
    <property type="project" value="TreeGrafter"/>
</dbReference>
<feature type="region of interest" description="Disordered" evidence="1">
    <location>
        <begin position="435"/>
        <end position="531"/>
    </location>
</feature>
<accession>A0AA35REY0</accession>
<dbReference type="GO" id="GO:0005654">
    <property type="term" value="C:nucleoplasm"/>
    <property type="evidence" value="ECO:0007669"/>
    <property type="project" value="TreeGrafter"/>
</dbReference>
<feature type="compositionally biased region" description="Low complexity" evidence="1">
    <location>
        <begin position="203"/>
        <end position="226"/>
    </location>
</feature>
<dbReference type="AlphaFoldDB" id="A0AA35REY0"/>
<feature type="compositionally biased region" description="Acidic residues" evidence="1">
    <location>
        <begin position="94"/>
        <end position="105"/>
    </location>
</feature>
<comment type="caution">
    <text evidence="3">The sequence shown here is derived from an EMBL/GenBank/DDBJ whole genome shotgun (WGS) entry which is preliminary data.</text>
</comment>
<protein>
    <submittedName>
        <fullName evidence="3">DNA repair-scaffolding protein</fullName>
    </submittedName>
</protein>
<dbReference type="GO" id="GO:0000724">
    <property type="term" value="P:double-strand break repair via homologous recombination"/>
    <property type="evidence" value="ECO:0007669"/>
    <property type="project" value="TreeGrafter"/>
</dbReference>
<dbReference type="PANTHER" id="PTHR34347">
    <property type="entry name" value="DNA REPAIR-SCAFFOLDING PROTEIN SPIDR"/>
    <property type="match status" value="1"/>
</dbReference>
<dbReference type="Pfam" id="PF14951">
    <property type="entry name" value="DUF4503"/>
    <property type="match status" value="1"/>
</dbReference>
<feature type="compositionally biased region" description="Polar residues" evidence="1">
    <location>
        <begin position="24"/>
        <end position="45"/>
    </location>
</feature>
<keyword evidence="4" id="KW-1185">Reference proteome</keyword>
<dbReference type="InterPro" id="IPR053054">
    <property type="entry name" value="DNA_repair-scaffolding"/>
</dbReference>
<feature type="compositionally biased region" description="Low complexity" evidence="1">
    <location>
        <begin position="471"/>
        <end position="480"/>
    </location>
</feature>
<feature type="compositionally biased region" description="Low complexity" evidence="1">
    <location>
        <begin position="510"/>
        <end position="526"/>
    </location>
</feature>
<evidence type="ECO:0000256" key="1">
    <source>
        <dbReference type="SAM" id="MobiDB-lite"/>
    </source>
</evidence>
<reference evidence="3" key="1">
    <citation type="submission" date="2023-03" db="EMBL/GenBank/DDBJ databases">
        <authorList>
            <person name="Steffen K."/>
            <person name="Cardenas P."/>
        </authorList>
    </citation>
    <scope>NUCLEOTIDE SEQUENCE</scope>
</reference>
<feature type="compositionally biased region" description="Polar residues" evidence="1">
    <location>
        <begin position="265"/>
        <end position="279"/>
    </location>
</feature>
<dbReference type="PANTHER" id="PTHR34347:SF1">
    <property type="entry name" value="DNA REPAIR-SCAFFOLDING PROTEIN"/>
    <property type="match status" value="1"/>
</dbReference>
<gene>
    <name evidence="3" type="ORF">GBAR_LOCUS6755</name>
</gene>
<dbReference type="InterPro" id="IPR028032">
    <property type="entry name" value="DUF4503"/>
</dbReference>
<sequence>MDSQCGEPKVLERVKRKRRLSSCEDGSNTTGSSSRLSMFVQSALRQTPVEDGDGMSRHDNGRSRGSGSSSRKKPRLAARELEKRLEAVQFPGYSEEEEEEEEEEALGGSIDVFSESGSEISTLEGLEAIDEGEERETQVPMAISAWKRRKEGTRSGRRRTSDQSCTFPSSAVAGENIREFDSCSSDDSTPESPAEPVHPQFPPTHLHTSTPLTTVTSPPHTSTPVSAHLNPPRPPRQTSIMTLGEFRSLLASDDNHHSIIATPTSEYQSIVTPPSSPEATSPYKRSGVKQTTASEWVRQFTLESDELGASTIGVGDTICGLSDSVLVRGLGESVGRGRGRGRRGKAVAGGLAALAETVAQRERIMGDSRLISPAAGSPVLAVRRTCAKFLDLQVGQTIRVHPPWQCLTTPSSGQRVIFCTHFCLLLPSPPSALSPTARSTLHHLPTPPSLTSSHTRGRSGGGLCQIRSPHKSPSSHIPSITRSPSQFGVVPKILFPSSDPHGRHPQEANTAASTTLPPLSPTTTAGSSGGEATGRVCSGLLDAMEGCTRGGLLSLQCRVLRVYRRPITSCVTFGKEVRQWASGGRTSKASQKCRWCVLVCDATGQLCELQLTNIHHPTWTEVVRRGEGHVYIFRDIRIFRRTNPARNPELFSLIRCLCPRLTHAPSAPTSTQSQSLDRGVSFQSAGPVPIPSYCYVLVSGPESVPVPCQEEGEGLFPMLVRPTVSSAVDRGCDNKDWEVARVDLYCRVVHCQPEIPVEETRNVPLPPHHGHYLFIVTPSLPSSSSSSSSSAHGHQLLRVYMKPLFSTEGGSHLLCSPGQRLLIRDLEAKKDNGSTVYSMDACSMVYLFTSKRDLPQGEETYPQYWFSKEEEQLLHGLPPPILPPLAPQHGLGSLASLRGDIVAVDEDSAFSWTQCDKCGNEQLSTTTTTEDGEDDGLLYCDECNTKVLSPSIHLQLAVYVKTAHDDSCRPVCVQLLQSTIKQLLPVSPANLDEGFDVRQVLKLSVFLDACYVQGTRVTKLGQTVPYLLEININPPETL</sequence>
<feature type="region of interest" description="Disordered" evidence="1">
    <location>
        <begin position="147"/>
        <end position="239"/>
    </location>
</feature>
<feature type="region of interest" description="Disordered" evidence="1">
    <location>
        <begin position="265"/>
        <end position="287"/>
    </location>
</feature>
<feature type="compositionally biased region" description="Polar residues" evidence="1">
    <location>
        <begin position="182"/>
        <end position="191"/>
    </location>
</feature>
<proteinExistence type="predicted"/>
<feature type="region of interest" description="Disordered" evidence="1">
    <location>
        <begin position="1"/>
        <end position="113"/>
    </location>
</feature>
<dbReference type="Proteomes" id="UP001174909">
    <property type="component" value="Unassembled WGS sequence"/>
</dbReference>
<dbReference type="GO" id="GO:0000228">
    <property type="term" value="C:nuclear chromosome"/>
    <property type="evidence" value="ECO:0007669"/>
    <property type="project" value="TreeGrafter"/>
</dbReference>
<feature type="compositionally biased region" description="Basic and acidic residues" evidence="1">
    <location>
        <begin position="77"/>
        <end position="86"/>
    </location>
</feature>